<dbReference type="Pfam" id="PF12277">
    <property type="entry name" value="DUF3618"/>
    <property type="match status" value="1"/>
</dbReference>
<dbReference type="RefSeq" id="WP_259312137.1">
    <property type="nucleotide sequence ID" value="NZ_CP087164.1"/>
</dbReference>
<dbReference type="EMBL" id="CP087164">
    <property type="protein sequence ID" value="UGS38105.1"/>
    <property type="molecule type" value="Genomic_DNA"/>
</dbReference>
<evidence type="ECO:0000313" key="2">
    <source>
        <dbReference type="EMBL" id="UGS38105.1"/>
    </source>
</evidence>
<keyword evidence="1" id="KW-0472">Membrane</keyword>
<dbReference type="AlphaFoldDB" id="A0A9E6Y0W7"/>
<keyword evidence="1" id="KW-1133">Transmembrane helix</keyword>
<proteinExistence type="predicted"/>
<gene>
    <name evidence="2" type="ORF">DSM104329_04528</name>
</gene>
<evidence type="ECO:0000313" key="3">
    <source>
        <dbReference type="Proteomes" id="UP001162834"/>
    </source>
</evidence>
<keyword evidence="1" id="KW-0812">Transmembrane</keyword>
<dbReference type="KEGG" id="sbae:DSM104329_04528"/>
<name>A0A9E6Y0W7_9ACTN</name>
<reference evidence="2" key="1">
    <citation type="journal article" date="2022" name="Int. J. Syst. Evol. Microbiol.">
        <title>Pseudomonas aegrilactucae sp. nov. and Pseudomonas morbosilactucae sp. nov., pathogens causing bacterial rot of lettuce in Japan.</title>
        <authorList>
            <person name="Sawada H."/>
            <person name="Fujikawa T."/>
            <person name="Satou M."/>
        </authorList>
    </citation>
    <scope>NUCLEOTIDE SEQUENCE</scope>
    <source>
        <strain evidence="2">0166_1</strain>
    </source>
</reference>
<sequence length="82" mass="8931">MSPAPRQIASGQRTPQEIRASIESNRMQLGEAIAQLRAEVTVATDWRRQIEAHKKQVLIGAAVAGFVIGGGLAIITRRRGNR</sequence>
<dbReference type="Proteomes" id="UP001162834">
    <property type="component" value="Chromosome"/>
</dbReference>
<accession>A0A9E6Y0W7</accession>
<protein>
    <recommendedName>
        <fullName evidence="4">DUF3618 domain-containing protein</fullName>
    </recommendedName>
</protein>
<organism evidence="2 3">
    <name type="scientific">Capillimicrobium parvum</name>
    <dbReference type="NCBI Taxonomy" id="2884022"/>
    <lineage>
        <taxon>Bacteria</taxon>
        <taxon>Bacillati</taxon>
        <taxon>Actinomycetota</taxon>
        <taxon>Thermoleophilia</taxon>
        <taxon>Solirubrobacterales</taxon>
        <taxon>Capillimicrobiaceae</taxon>
        <taxon>Capillimicrobium</taxon>
    </lineage>
</organism>
<evidence type="ECO:0008006" key="4">
    <source>
        <dbReference type="Google" id="ProtNLM"/>
    </source>
</evidence>
<feature type="transmembrane region" description="Helical" evidence="1">
    <location>
        <begin position="57"/>
        <end position="76"/>
    </location>
</feature>
<evidence type="ECO:0000256" key="1">
    <source>
        <dbReference type="SAM" id="Phobius"/>
    </source>
</evidence>
<keyword evidence="3" id="KW-1185">Reference proteome</keyword>
<dbReference type="InterPro" id="IPR022062">
    <property type="entry name" value="DUF3618"/>
</dbReference>